<evidence type="ECO:0000313" key="3">
    <source>
        <dbReference type="Proteomes" id="UP000251956"/>
    </source>
</evidence>
<sequence>MKKFINSVETVLTESLDGFAAAHADILVLGDDHKFIRRKELKPGKVALISGGGSGHEPLHGGLVGHGMLDAACPGQVFTSPTPDQMLAAVQAADTGAGCLFIVKNYEGDVMNFDMAAEMADGVLKVVTNDDVAVENSSYTTGRRGVAGTLVVEKIVGAAAEQGLELPELKALGDRVNAATRSMGVALTSGTVPAAGKPTFEIGDGEMEFGVGIHGEPGRRRDALKSADAIAEEVCAAIAGDFGDRAKGPALLFVNGFGGTPSMELYLMYNSARRIFERQGVTVIRSLVGSYVTSLDMAGCSITLTMLDDDMTALWDAPVHTAALRWGM</sequence>
<proteinExistence type="predicted"/>
<dbReference type="Proteomes" id="UP000251956">
    <property type="component" value="Unassembled WGS sequence"/>
</dbReference>
<reference evidence="2 3" key="2">
    <citation type="submission" date="2018-07" db="EMBL/GenBank/DDBJ databases">
        <title>Diversity of Mesorhizobium strains in Brazil.</title>
        <authorList>
            <person name="Helene L.C.F."/>
            <person name="Dall'Agnol R."/>
            <person name="Delamuta J.R.M."/>
            <person name="Hungria M."/>
        </authorList>
    </citation>
    <scope>NUCLEOTIDE SEQUENCE [LARGE SCALE GENOMIC DNA]</scope>
    <source>
        <strain evidence="2 3">CNPSo 3140</strain>
    </source>
</reference>
<dbReference type="Gene3D" id="3.40.50.10440">
    <property type="entry name" value="Dihydroxyacetone kinase, domain 1"/>
    <property type="match status" value="1"/>
</dbReference>
<dbReference type="InterPro" id="IPR004006">
    <property type="entry name" value="DhaK_dom"/>
</dbReference>
<dbReference type="GO" id="GO:0019563">
    <property type="term" value="P:glycerol catabolic process"/>
    <property type="evidence" value="ECO:0007669"/>
    <property type="project" value="TreeGrafter"/>
</dbReference>
<name>A0A330GRP8_9HYPH</name>
<dbReference type="NCBIfam" id="TIGR02363">
    <property type="entry name" value="dhaK1"/>
    <property type="match status" value="1"/>
</dbReference>
<accession>A0A330GRP8</accession>
<dbReference type="PROSITE" id="PS51481">
    <property type="entry name" value="DHAK"/>
    <property type="match status" value="1"/>
</dbReference>
<dbReference type="GO" id="GO:0005829">
    <property type="term" value="C:cytosol"/>
    <property type="evidence" value="ECO:0007669"/>
    <property type="project" value="TreeGrafter"/>
</dbReference>
<keyword evidence="2" id="KW-0418">Kinase</keyword>
<comment type="caution">
    <text evidence="2">The sequence shown here is derived from an EMBL/GenBank/DDBJ whole genome shotgun (WGS) entry which is preliminary data.</text>
</comment>
<dbReference type="RefSeq" id="WP_112128203.1">
    <property type="nucleotide sequence ID" value="NZ_QMBQ01000004.1"/>
</dbReference>
<dbReference type="InterPro" id="IPR050861">
    <property type="entry name" value="Dihydroxyacetone_Kinase"/>
</dbReference>
<dbReference type="GO" id="GO:0004371">
    <property type="term" value="F:glycerone kinase activity"/>
    <property type="evidence" value="ECO:0007669"/>
    <property type="project" value="InterPro"/>
</dbReference>
<dbReference type="PANTHER" id="PTHR28629:SF4">
    <property type="entry name" value="TRIOKINASE_FMN CYCLASE"/>
    <property type="match status" value="1"/>
</dbReference>
<evidence type="ECO:0000313" key="2">
    <source>
        <dbReference type="EMBL" id="RAZ76188.1"/>
    </source>
</evidence>
<keyword evidence="2" id="KW-0808">Transferase</keyword>
<dbReference type="SUPFAM" id="SSF82549">
    <property type="entry name" value="DAK1/DegV-like"/>
    <property type="match status" value="1"/>
</dbReference>
<dbReference type="EMBL" id="QMBQ01000004">
    <property type="protein sequence ID" value="RAZ76188.1"/>
    <property type="molecule type" value="Genomic_DNA"/>
</dbReference>
<dbReference type="EC" id="2.7.1.121" evidence="2"/>
<gene>
    <name evidence="2" type="ORF">DPM35_15875</name>
</gene>
<feature type="domain" description="DhaK" evidence="1">
    <location>
        <begin position="7"/>
        <end position="326"/>
    </location>
</feature>
<dbReference type="OrthoDB" id="9806345at2"/>
<reference evidence="3" key="1">
    <citation type="submission" date="2018-06" db="EMBL/GenBank/DDBJ databases">
        <authorList>
            <person name="Helene L.C."/>
            <person name="Dall'Agnol R."/>
            <person name="Delamuta J.R."/>
            <person name="Hungria M."/>
        </authorList>
    </citation>
    <scope>NUCLEOTIDE SEQUENCE [LARGE SCALE GENOMIC DNA]</scope>
    <source>
        <strain evidence="3">CNPSo 3140</strain>
    </source>
</reference>
<dbReference type="InterPro" id="IPR012736">
    <property type="entry name" value="DhaK_1"/>
</dbReference>
<dbReference type="AlphaFoldDB" id="A0A330GRP8"/>
<protein>
    <submittedName>
        <fullName evidence="2">Dihydroxyacetone kinase subunit DhaK</fullName>
        <ecNumber evidence="2">2.7.1.121</ecNumber>
    </submittedName>
</protein>
<keyword evidence="3" id="KW-1185">Reference proteome</keyword>
<dbReference type="GO" id="GO:0047324">
    <property type="term" value="F:phosphoenolpyruvate-glycerone phosphotransferase activity"/>
    <property type="evidence" value="ECO:0007669"/>
    <property type="project" value="UniProtKB-EC"/>
</dbReference>
<dbReference type="Pfam" id="PF02733">
    <property type="entry name" value="Dak1"/>
    <property type="match status" value="1"/>
</dbReference>
<dbReference type="Gene3D" id="3.30.1180.20">
    <property type="entry name" value="Dihydroxyacetone kinase, domain 2"/>
    <property type="match status" value="1"/>
</dbReference>
<evidence type="ECO:0000259" key="1">
    <source>
        <dbReference type="PROSITE" id="PS51481"/>
    </source>
</evidence>
<dbReference type="PANTHER" id="PTHR28629">
    <property type="entry name" value="TRIOKINASE/FMN CYCLASE"/>
    <property type="match status" value="1"/>
</dbReference>
<dbReference type="FunFam" id="3.40.50.10440:FF:000001">
    <property type="entry name" value="Dihydroxyacetone kinase, DhaK subunit"/>
    <property type="match status" value="1"/>
</dbReference>
<organism evidence="2 3">
    <name type="scientific">Mesorhizobium atlanticum</name>
    <dbReference type="NCBI Taxonomy" id="2233532"/>
    <lineage>
        <taxon>Bacteria</taxon>
        <taxon>Pseudomonadati</taxon>
        <taxon>Pseudomonadota</taxon>
        <taxon>Alphaproteobacteria</taxon>
        <taxon>Hyphomicrobiales</taxon>
        <taxon>Phyllobacteriaceae</taxon>
        <taxon>Mesorhizobium</taxon>
    </lineage>
</organism>